<dbReference type="Proteomes" id="UP001732700">
    <property type="component" value="Chromosome 2C"/>
</dbReference>
<sequence length="135" mass="13925">MMASYGNVKADAFGAPASCINETCASQGELTAQPDHPHIARPKSQAASRECAHTDRVQYSSFTTSSIVSLMANFAAQLKDRFLGLVDRVAGCGRPGGVKEATGASATKPAPLVQEHVEIRPRGPNVSGGSGAGVN</sequence>
<proteinExistence type="predicted"/>
<keyword evidence="2" id="KW-1185">Reference proteome</keyword>
<reference evidence="1" key="2">
    <citation type="submission" date="2025-09" db="UniProtKB">
        <authorList>
            <consortium name="EnsemblPlants"/>
        </authorList>
    </citation>
    <scope>IDENTIFICATION</scope>
</reference>
<name>A0ACD5UV60_AVESA</name>
<evidence type="ECO:0000313" key="2">
    <source>
        <dbReference type="Proteomes" id="UP001732700"/>
    </source>
</evidence>
<organism evidence="1 2">
    <name type="scientific">Avena sativa</name>
    <name type="common">Oat</name>
    <dbReference type="NCBI Taxonomy" id="4498"/>
    <lineage>
        <taxon>Eukaryota</taxon>
        <taxon>Viridiplantae</taxon>
        <taxon>Streptophyta</taxon>
        <taxon>Embryophyta</taxon>
        <taxon>Tracheophyta</taxon>
        <taxon>Spermatophyta</taxon>
        <taxon>Magnoliopsida</taxon>
        <taxon>Liliopsida</taxon>
        <taxon>Poales</taxon>
        <taxon>Poaceae</taxon>
        <taxon>BOP clade</taxon>
        <taxon>Pooideae</taxon>
        <taxon>Poodae</taxon>
        <taxon>Poeae</taxon>
        <taxon>Poeae Chloroplast Group 1 (Aveneae type)</taxon>
        <taxon>Aveninae</taxon>
        <taxon>Avena</taxon>
    </lineage>
</organism>
<reference evidence="1" key="1">
    <citation type="submission" date="2021-05" db="EMBL/GenBank/DDBJ databases">
        <authorList>
            <person name="Scholz U."/>
            <person name="Mascher M."/>
            <person name="Fiebig A."/>
        </authorList>
    </citation>
    <scope>NUCLEOTIDE SEQUENCE [LARGE SCALE GENOMIC DNA]</scope>
</reference>
<accession>A0ACD5UV60</accession>
<protein>
    <submittedName>
        <fullName evidence="1">Uncharacterized protein</fullName>
    </submittedName>
</protein>
<dbReference type="EnsemblPlants" id="AVESA.00010b.r2.2CG0320740.1">
    <property type="protein sequence ID" value="AVESA.00010b.r2.2CG0320740.1.CDS"/>
    <property type="gene ID" value="AVESA.00010b.r2.2CG0320740"/>
</dbReference>
<evidence type="ECO:0000313" key="1">
    <source>
        <dbReference type="EnsemblPlants" id="AVESA.00010b.r2.2CG0320740.1.CDS"/>
    </source>
</evidence>